<dbReference type="EMBL" id="UZAL01039928">
    <property type="protein sequence ID" value="VDP76243.1"/>
    <property type="molecule type" value="Genomic_DNA"/>
</dbReference>
<proteinExistence type="predicted"/>
<name>A0A183PUV0_9TREM</name>
<accession>A0A183PUV0</accession>
<gene>
    <name evidence="1" type="ORF">SMTD_LOCUS18136</name>
</gene>
<dbReference type="STRING" id="31246.A0A183PUV0"/>
<dbReference type="Proteomes" id="UP000269396">
    <property type="component" value="Unassembled WGS sequence"/>
</dbReference>
<reference evidence="1 2" key="1">
    <citation type="submission" date="2018-11" db="EMBL/GenBank/DDBJ databases">
        <authorList>
            <consortium name="Pathogen Informatics"/>
        </authorList>
    </citation>
    <scope>NUCLEOTIDE SEQUENCE [LARGE SCALE GENOMIC DNA]</scope>
    <source>
        <strain>Denwood</strain>
        <strain evidence="2">Zambia</strain>
    </source>
</reference>
<keyword evidence="2" id="KW-1185">Reference proteome</keyword>
<dbReference type="AlphaFoldDB" id="A0A183PUV0"/>
<evidence type="ECO:0000313" key="2">
    <source>
        <dbReference type="Proteomes" id="UP000269396"/>
    </source>
</evidence>
<sequence length="31" mass="3540">MHNDSADVQSWRSVSHAVWLVENGNENSTIR</sequence>
<organism evidence="1 2">
    <name type="scientific">Schistosoma mattheei</name>
    <dbReference type="NCBI Taxonomy" id="31246"/>
    <lineage>
        <taxon>Eukaryota</taxon>
        <taxon>Metazoa</taxon>
        <taxon>Spiralia</taxon>
        <taxon>Lophotrochozoa</taxon>
        <taxon>Platyhelminthes</taxon>
        <taxon>Trematoda</taxon>
        <taxon>Digenea</taxon>
        <taxon>Strigeidida</taxon>
        <taxon>Schistosomatoidea</taxon>
        <taxon>Schistosomatidae</taxon>
        <taxon>Schistosoma</taxon>
    </lineage>
</organism>
<evidence type="ECO:0000313" key="1">
    <source>
        <dbReference type="EMBL" id="VDP76243.1"/>
    </source>
</evidence>
<protein>
    <submittedName>
        <fullName evidence="1">Uncharacterized protein</fullName>
    </submittedName>
</protein>